<organism evidence="1">
    <name type="scientific">marine sediment metagenome</name>
    <dbReference type="NCBI Taxonomy" id="412755"/>
    <lineage>
        <taxon>unclassified sequences</taxon>
        <taxon>metagenomes</taxon>
        <taxon>ecological metagenomes</taxon>
    </lineage>
</organism>
<dbReference type="EMBL" id="LAZR01006836">
    <property type="protein sequence ID" value="KKM89311.1"/>
    <property type="molecule type" value="Genomic_DNA"/>
</dbReference>
<sequence length="551" mass="61381">SNEIEIEIYRGTIGGGTLYYAGFFSVSDGTIDRQNRTFKFTPRMDDSYRSIWEDRETRYDVIGFRSAILRQEDIIIPILKSITWIALSPGLTFDDNWNIFTEGASSNILTSVIDSDNTETQSRYFVPSGISDGDTLIIHVTAFTLNSGTAPYMDVVDASDVSVSGQQQITAVGDYIFTVSGNPGGVILYSTPANMLSNFSMTLYPYVSDGAVNNSGALYMDFIEFFITNAVFMGISGFVGNVKSTYIDNDALPSDAPSSIDTFITANPNGNYVSLDVDNPLNEFIVAQTRLFVDSDVTEIPASFNDLMSDLMNSIQAGWYIDADGDFRIEHVKYFEKLRDDSVALDLTSAPFEKYKAETDAKELTMNKALLGNREQFEWQQVGDIVSSQDFVGVDIIYDNLETIENVLRHEPRNITTDVQFLLDNTADASADGLLFLQCVLSAGDYIVQVETGVLSGDEKINSHMSWANLQDKYWTWRRMSENGDMNALDTILFDSAVKFMEQANVRFGLQTTLDPYTKITTSQGTGQQTEVVRSLDTDFLTMLISYNPYA</sequence>
<proteinExistence type="predicted"/>
<accession>A0A0F9LQB4</accession>
<name>A0A0F9LQB4_9ZZZZ</name>
<gene>
    <name evidence="1" type="ORF">LCGC14_1249980</name>
</gene>
<feature type="non-terminal residue" evidence="1">
    <location>
        <position position="1"/>
    </location>
</feature>
<protein>
    <submittedName>
        <fullName evidence="1">Uncharacterized protein</fullName>
    </submittedName>
</protein>
<evidence type="ECO:0000313" key="1">
    <source>
        <dbReference type="EMBL" id="KKM89311.1"/>
    </source>
</evidence>
<reference evidence="1" key="1">
    <citation type="journal article" date="2015" name="Nature">
        <title>Complex archaea that bridge the gap between prokaryotes and eukaryotes.</title>
        <authorList>
            <person name="Spang A."/>
            <person name="Saw J.H."/>
            <person name="Jorgensen S.L."/>
            <person name="Zaremba-Niedzwiedzka K."/>
            <person name="Martijn J."/>
            <person name="Lind A.E."/>
            <person name="van Eijk R."/>
            <person name="Schleper C."/>
            <person name="Guy L."/>
            <person name="Ettema T.J."/>
        </authorList>
    </citation>
    <scope>NUCLEOTIDE SEQUENCE</scope>
</reference>
<comment type="caution">
    <text evidence="1">The sequence shown here is derived from an EMBL/GenBank/DDBJ whole genome shotgun (WGS) entry which is preliminary data.</text>
</comment>
<dbReference type="AlphaFoldDB" id="A0A0F9LQB4"/>